<dbReference type="Pfam" id="PF01575">
    <property type="entry name" value="MaoC_dehydratas"/>
    <property type="match status" value="1"/>
</dbReference>
<name>A0A975HDG1_9SPHN</name>
<evidence type="ECO:0000313" key="2">
    <source>
        <dbReference type="EMBL" id="QTH21376.1"/>
    </source>
</evidence>
<dbReference type="InterPro" id="IPR002539">
    <property type="entry name" value="MaoC-like_dom"/>
</dbReference>
<dbReference type="InterPro" id="IPR029069">
    <property type="entry name" value="HotDog_dom_sf"/>
</dbReference>
<sequence length="155" mass="17034">MTEIRFDDIAGLEALVSADYGPWSEARTVTQADIAAFGELTGDRQWIHVDVARARAESPFGSTIAHGFLILSLISDMRKSEGFRIVGHGNALNYGIDGLRFIRPVPVDSAVHCRTRLQGVEAKDGGTMIELGLAVHVVGQEVPCLVLRWKLFYRP</sequence>
<protein>
    <submittedName>
        <fullName evidence="2">MaoC family dehydratase</fullName>
    </submittedName>
</protein>
<dbReference type="SUPFAM" id="SSF54637">
    <property type="entry name" value="Thioesterase/thiol ester dehydrase-isomerase"/>
    <property type="match status" value="1"/>
</dbReference>
<evidence type="ECO:0000313" key="3">
    <source>
        <dbReference type="Proteomes" id="UP000664914"/>
    </source>
</evidence>
<dbReference type="RefSeq" id="WP_208632676.1">
    <property type="nucleotide sequence ID" value="NZ_CP059319.1"/>
</dbReference>
<dbReference type="Proteomes" id="UP000664914">
    <property type="component" value="Chromosome"/>
</dbReference>
<proteinExistence type="predicted"/>
<organism evidence="2 3">
    <name type="scientific">Rhizorhabdus wittichii</name>
    <dbReference type="NCBI Taxonomy" id="160791"/>
    <lineage>
        <taxon>Bacteria</taxon>
        <taxon>Pseudomonadati</taxon>
        <taxon>Pseudomonadota</taxon>
        <taxon>Alphaproteobacteria</taxon>
        <taxon>Sphingomonadales</taxon>
        <taxon>Sphingomonadaceae</taxon>
        <taxon>Rhizorhabdus</taxon>
    </lineage>
</organism>
<feature type="domain" description="MaoC-like" evidence="1">
    <location>
        <begin position="25"/>
        <end position="125"/>
    </location>
</feature>
<accession>A0A975HDG1</accession>
<dbReference type="PANTHER" id="PTHR42993">
    <property type="entry name" value="MAOC-LIKE DEHYDRATASE DOMAIN-CONTAINING PROTEIN"/>
    <property type="match status" value="1"/>
</dbReference>
<gene>
    <name evidence="2" type="ORF">HRJ34_24160</name>
</gene>
<evidence type="ECO:0000259" key="1">
    <source>
        <dbReference type="Pfam" id="PF01575"/>
    </source>
</evidence>
<dbReference type="PANTHER" id="PTHR42993:SF1">
    <property type="entry name" value="MAOC-LIKE DEHYDRATASE DOMAIN-CONTAINING PROTEIN"/>
    <property type="match status" value="1"/>
</dbReference>
<reference evidence="2" key="2">
    <citation type="submission" date="2021-04" db="EMBL/GenBank/DDBJ databases">
        <title>Isolation and genomic analysis of the ibuprofen-degrading bacterium Sphingomonas strain MPO218.</title>
        <authorList>
            <person name="Aulestia M."/>
            <person name="Flores A."/>
            <person name="Mangas E.L."/>
            <person name="Perez-Pulido A.J."/>
            <person name="Santero E."/>
            <person name="Camacho E.M."/>
        </authorList>
    </citation>
    <scope>NUCLEOTIDE SEQUENCE</scope>
    <source>
        <strain evidence="2">MPO218</strain>
    </source>
</reference>
<reference evidence="2" key="1">
    <citation type="submission" date="2020-07" db="EMBL/GenBank/DDBJ databases">
        <authorList>
            <person name="Camacho E."/>
        </authorList>
    </citation>
    <scope>NUCLEOTIDE SEQUENCE</scope>
    <source>
        <strain evidence="2">MPO218</strain>
    </source>
</reference>
<dbReference type="AlphaFoldDB" id="A0A975HDG1"/>
<dbReference type="Gene3D" id="3.10.129.10">
    <property type="entry name" value="Hotdog Thioesterase"/>
    <property type="match status" value="1"/>
</dbReference>
<dbReference type="EMBL" id="CP059319">
    <property type="protein sequence ID" value="QTH21376.1"/>
    <property type="molecule type" value="Genomic_DNA"/>
</dbReference>